<dbReference type="EMBL" id="KE345798">
    <property type="protein sequence ID" value="EXC16563.1"/>
    <property type="molecule type" value="Genomic_DNA"/>
</dbReference>
<dbReference type="Proteomes" id="UP000030645">
    <property type="component" value="Unassembled WGS sequence"/>
</dbReference>
<dbReference type="eggNOG" id="KOG1192">
    <property type="taxonomic scope" value="Eukaryota"/>
</dbReference>
<name>W9S5G6_9ROSA</name>
<evidence type="ECO:0000256" key="5">
    <source>
        <dbReference type="RuleBase" id="RU362057"/>
    </source>
</evidence>
<keyword evidence="3 4" id="KW-0808">Transferase</keyword>
<comment type="similarity">
    <text evidence="1 4">Belongs to the UDP-glycosyltransferase family.</text>
</comment>
<evidence type="ECO:0000256" key="2">
    <source>
        <dbReference type="ARBA" id="ARBA00022676"/>
    </source>
</evidence>
<dbReference type="AlphaFoldDB" id="W9S5G6"/>
<feature type="transmembrane region" description="Helical" evidence="6">
    <location>
        <begin position="12"/>
        <end position="31"/>
    </location>
</feature>
<evidence type="ECO:0000256" key="1">
    <source>
        <dbReference type="ARBA" id="ARBA00009995"/>
    </source>
</evidence>
<evidence type="ECO:0000256" key="4">
    <source>
        <dbReference type="RuleBase" id="RU003718"/>
    </source>
</evidence>
<keyword evidence="2 4" id="KW-0328">Glycosyltransferase</keyword>
<dbReference type="FunFam" id="3.40.50.2000:FF:000064">
    <property type="entry name" value="Glycosyltransferase"/>
    <property type="match status" value="1"/>
</dbReference>
<keyword evidence="6" id="KW-1133">Transmembrane helix</keyword>
<reference evidence="8" key="1">
    <citation type="submission" date="2013-01" db="EMBL/GenBank/DDBJ databases">
        <title>Draft Genome Sequence of a Mulberry Tree, Morus notabilis C.K. Schneid.</title>
        <authorList>
            <person name="He N."/>
            <person name="Zhao S."/>
        </authorList>
    </citation>
    <scope>NUCLEOTIDE SEQUENCE</scope>
</reference>
<dbReference type="EC" id="2.4.1.-" evidence="5"/>
<dbReference type="PROSITE" id="PS00375">
    <property type="entry name" value="UDPGT"/>
    <property type="match status" value="1"/>
</dbReference>
<evidence type="ECO:0000313" key="7">
    <source>
        <dbReference type="EMBL" id="EXC16563.1"/>
    </source>
</evidence>
<evidence type="ECO:0000256" key="3">
    <source>
        <dbReference type="ARBA" id="ARBA00022679"/>
    </source>
</evidence>
<keyword evidence="6" id="KW-0472">Membrane</keyword>
<dbReference type="SUPFAM" id="SSF53756">
    <property type="entry name" value="UDP-Glycosyltransferase/glycogen phosphorylase"/>
    <property type="match status" value="1"/>
</dbReference>
<dbReference type="PANTHER" id="PTHR48047:SF107">
    <property type="entry name" value="UDP-GLYCOSYLTRANSFERASE 92A1-LIKE"/>
    <property type="match status" value="1"/>
</dbReference>
<protein>
    <recommendedName>
        <fullName evidence="5">Glycosyltransferase</fullName>
        <ecNumber evidence="5">2.4.1.-</ecNumber>
    </recommendedName>
</protein>
<dbReference type="InterPro" id="IPR002213">
    <property type="entry name" value="UDP_glucos_trans"/>
</dbReference>
<organism evidence="7 8">
    <name type="scientific">Morus notabilis</name>
    <dbReference type="NCBI Taxonomy" id="981085"/>
    <lineage>
        <taxon>Eukaryota</taxon>
        <taxon>Viridiplantae</taxon>
        <taxon>Streptophyta</taxon>
        <taxon>Embryophyta</taxon>
        <taxon>Tracheophyta</taxon>
        <taxon>Spermatophyta</taxon>
        <taxon>Magnoliopsida</taxon>
        <taxon>eudicotyledons</taxon>
        <taxon>Gunneridae</taxon>
        <taxon>Pentapetalae</taxon>
        <taxon>rosids</taxon>
        <taxon>fabids</taxon>
        <taxon>Rosales</taxon>
        <taxon>Moraceae</taxon>
        <taxon>Moreae</taxon>
        <taxon>Morus</taxon>
    </lineage>
</organism>
<dbReference type="CDD" id="cd03784">
    <property type="entry name" value="GT1_Gtf-like"/>
    <property type="match status" value="1"/>
</dbReference>
<keyword evidence="6" id="KW-0812">Transmembrane</keyword>
<dbReference type="Gene3D" id="3.40.50.2000">
    <property type="entry name" value="Glycogen Phosphorylase B"/>
    <property type="match status" value="2"/>
</dbReference>
<dbReference type="FunFam" id="3.40.50.2000:FF:000103">
    <property type="entry name" value="Glycosyltransferase"/>
    <property type="match status" value="1"/>
</dbReference>
<dbReference type="Pfam" id="PF00201">
    <property type="entry name" value="UDPGT"/>
    <property type="match status" value="1"/>
</dbReference>
<dbReference type="KEGG" id="mnt:21391737"/>
<dbReference type="InterPro" id="IPR035595">
    <property type="entry name" value="UDP_glycos_trans_CS"/>
</dbReference>
<dbReference type="GO" id="GO:0035251">
    <property type="term" value="F:UDP-glucosyltransferase activity"/>
    <property type="evidence" value="ECO:0007669"/>
    <property type="project" value="TreeGrafter"/>
</dbReference>
<dbReference type="OrthoDB" id="5835829at2759"/>
<proteinExistence type="inferred from homology"/>
<dbReference type="STRING" id="981085.W9S5G6"/>
<sequence length="503" mass="56307">MGSQHHSGGDEYIVMLPFMAHGHLIPFLALANQIHLRTNFTVFIATTTLNVHYLKSTVSSAADIRFIELPFSGADHGLSPNAENTENLPLSKIAHLFHASRSLEPPCRDFLRGAVQERGRPPLCIISDVFLGWAVDVARSFDTVNVAFSTGGAYGTAAYVSLWLHLPHRKTDFDEFTMPGFPERCRFHRTQLHPFLRAADGTDTWSMFFQPQISLSLKSYAWLCNTVEEIEPFGLEILRNYLNLPVWCVGPLLPQAALNDSSSSHTISRRRAGKEFGISAENCLDWLESQKSKSVLYISFGSQNTIGASQMMELAIGLEKSEKAFVWVIRPPMGFDLRGEFRSEWLPEKFEERMREKKRGLLVRNWAPQLDILAHRSTGAFLSHCGWNSVMESLSQGVPMVAWPIAAEQAYNSKMLVEEMGVCVELTRGAQSGDITAERVRTVISRVMDGGGEGGEMRRRAEEIKLKIRAAIREEGEQKGSALKAMDDFVASVLTNREQQVTK</sequence>
<keyword evidence="8" id="KW-1185">Reference proteome</keyword>
<evidence type="ECO:0000313" key="8">
    <source>
        <dbReference type="Proteomes" id="UP000030645"/>
    </source>
</evidence>
<dbReference type="PANTHER" id="PTHR48047">
    <property type="entry name" value="GLYCOSYLTRANSFERASE"/>
    <property type="match status" value="1"/>
</dbReference>
<evidence type="ECO:0000256" key="6">
    <source>
        <dbReference type="SAM" id="Phobius"/>
    </source>
</evidence>
<accession>W9S5G6</accession>
<gene>
    <name evidence="7" type="ORF">L484_008368</name>
</gene>